<dbReference type="GO" id="GO:0009073">
    <property type="term" value="P:aromatic amino acid family biosynthetic process"/>
    <property type="evidence" value="ECO:0007669"/>
    <property type="project" value="UniProtKB-KW"/>
</dbReference>
<comment type="function">
    <text evidence="7">Catalyzes the specific phosphorylation of the 3-hydroxyl group of shikimic acid using ATP as a cosubstrate.</text>
</comment>
<evidence type="ECO:0000256" key="3">
    <source>
        <dbReference type="ARBA" id="ARBA00022741"/>
    </source>
</evidence>
<feature type="binding site" evidence="7">
    <location>
        <position position="163"/>
    </location>
    <ligand>
        <name>substrate</name>
    </ligand>
</feature>
<comment type="catalytic activity">
    <reaction evidence="7">
        <text>shikimate + ATP = 3-phosphoshikimate + ADP + H(+)</text>
        <dbReference type="Rhea" id="RHEA:13121"/>
        <dbReference type="ChEBI" id="CHEBI:15378"/>
        <dbReference type="ChEBI" id="CHEBI:30616"/>
        <dbReference type="ChEBI" id="CHEBI:36208"/>
        <dbReference type="ChEBI" id="CHEBI:145989"/>
        <dbReference type="ChEBI" id="CHEBI:456216"/>
        <dbReference type="EC" id="2.7.1.71"/>
    </reaction>
</comment>
<dbReference type="OrthoDB" id="9800332at2"/>
<dbReference type="PRINTS" id="PR01100">
    <property type="entry name" value="SHIKIMTKNASE"/>
</dbReference>
<dbReference type="UniPathway" id="UPA00053">
    <property type="reaction ID" value="UER00088"/>
</dbReference>
<keyword evidence="3 7" id="KW-0547">Nucleotide-binding</keyword>
<dbReference type="SUPFAM" id="SSF52540">
    <property type="entry name" value="P-loop containing nucleoside triphosphate hydrolases"/>
    <property type="match status" value="1"/>
</dbReference>
<evidence type="ECO:0000313" key="9">
    <source>
        <dbReference type="Proteomes" id="UP000269669"/>
    </source>
</evidence>
<dbReference type="InterPro" id="IPR031322">
    <property type="entry name" value="Shikimate/glucono_kinase"/>
</dbReference>
<sequence>MTQKEQVQRTSSTDVAFKYPRKMSRLMLTGFMGAGKSTVGALLAGQIHWAFLDVDKHIEQSAGATAANLFAALGVPGFRSLESDALFHALGQSDTVVALGGAAIDLPRNQQLLALSPDTLIVFLDAPFDTLIERCQQQAQRGDSTYRPLLKNLEVAHARFMTRRSLYTAHCHLTIDVAKKNPNEVAIAIQHRLRDKKGRD</sequence>
<dbReference type="InterPro" id="IPR027417">
    <property type="entry name" value="P-loop_NTPase"/>
</dbReference>
<keyword evidence="1 7" id="KW-0028">Amino-acid biosynthesis</keyword>
<feature type="binding site" evidence="7">
    <location>
        <begin position="33"/>
        <end position="38"/>
    </location>
    <ligand>
        <name>ATP</name>
        <dbReference type="ChEBI" id="CHEBI:30616"/>
    </ligand>
</feature>
<feature type="binding site" evidence="7">
    <location>
        <position position="79"/>
    </location>
    <ligand>
        <name>substrate</name>
    </ligand>
</feature>
<reference evidence="8 9" key="1">
    <citation type="submission" date="2018-12" db="EMBL/GenBank/DDBJ databases">
        <title>Sequencing of bacterial isolates from soil warming experiment in Harvard Forest, Massachusetts, USA.</title>
        <authorList>
            <person name="Deangelis K."/>
        </authorList>
    </citation>
    <scope>NUCLEOTIDE SEQUENCE [LARGE SCALE GENOMIC DNA]</scope>
    <source>
        <strain evidence="8 9">EB153</strain>
    </source>
</reference>
<dbReference type="PANTHER" id="PTHR21087">
    <property type="entry name" value="SHIKIMATE KINASE"/>
    <property type="match status" value="1"/>
</dbReference>
<dbReference type="GO" id="GO:0008652">
    <property type="term" value="P:amino acid biosynthetic process"/>
    <property type="evidence" value="ECO:0007669"/>
    <property type="project" value="UniProtKB-KW"/>
</dbReference>
<comment type="pathway">
    <text evidence="7">Metabolic intermediate biosynthesis; chorismate biosynthesis; chorismate from D-erythrose 4-phosphate and phosphoenolpyruvate: step 5/7.</text>
</comment>
<dbReference type="Pfam" id="PF01202">
    <property type="entry name" value="SKI"/>
    <property type="match status" value="1"/>
</dbReference>
<accession>A0A3R9PRH5</accession>
<keyword evidence="9" id="KW-1185">Reference proteome</keyword>
<feature type="binding site" evidence="7">
    <location>
        <position position="101"/>
    </location>
    <ligand>
        <name>substrate</name>
    </ligand>
</feature>
<evidence type="ECO:0000256" key="2">
    <source>
        <dbReference type="ARBA" id="ARBA00022679"/>
    </source>
</evidence>
<keyword evidence="2 7" id="KW-0808">Transferase</keyword>
<keyword evidence="5 7" id="KW-0067">ATP-binding</keyword>
<protein>
    <recommendedName>
        <fullName evidence="7">Shikimate kinase</fullName>
        <shortName evidence="7">SK</shortName>
        <ecNumber evidence="7">2.7.1.71</ecNumber>
    </recommendedName>
</protein>
<dbReference type="GO" id="GO:0005524">
    <property type="term" value="F:ATP binding"/>
    <property type="evidence" value="ECO:0007669"/>
    <property type="project" value="UniProtKB-UniRule"/>
</dbReference>
<comment type="cofactor">
    <cofactor evidence="7">
        <name>Mg(2+)</name>
        <dbReference type="ChEBI" id="CHEBI:18420"/>
    </cofactor>
    <text evidence="7">Binds 1 Mg(2+) ion per subunit.</text>
</comment>
<dbReference type="InterPro" id="IPR000623">
    <property type="entry name" value="Shikimate_kinase/TSH1"/>
</dbReference>
<keyword evidence="6 7" id="KW-0057">Aromatic amino acid biosynthesis</keyword>
<feature type="binding site" evidence="7">
    <location>
        <position position="55"/>
    </location>
    <ligand>
        <name>substrate</name>
    </ligand>
</feature>
<dbReference type="Gene3D" id="3.40.50.300">
    <property type="entry name" value="P-loop containing nucleotide triphosphate hydrolases"/>
    <property type="match status" value="1"/>
</dbReference>
<dbReference type="CDD" id="cd00464">
    <property type="entry name" value="SK"/>
    <property type="match status" value="1"/>
</dbReference>
<dbReference type="PANTHER" id="PTHR21087:SF16">
    <property type="entry name" value="SHIKIMATE KINASE 1, CHLOROPLASTIC"/>
    <property type="match status" value="1"/>
</dbReference>
<comment type="similarity">
    <text evidence="7">Belongs to the shikimate kinase family.</text>
</comment>
<dbReference type="GO" id="GO:0009423">
    <property type="term" value="P:chorismate biosynthetic process"/>
    <property type="evidence" value="ECO:0007669"/>
    <property type="project" value="UniProtKB-UniRule"/>
</dbReference>
<dbReference type="GO" id="GO:0004765">
    <property type="term" value="F:shikimate kinase activity"/>
    <property type="evidence" value="ECO:0007669"/>
    <property type="project" value="UniProtKB-UniRule"/>
</dbReference>
<dbReference type="AlphaFoldDB" id="A0A3R9PRH5"/>
<dbReference type="Proteomes" id="UP000269669">
    <property type="component" value="Unassembled WGS sequence"/>
</dbReference>
<keyword evidence="4 7" id="KW-0418">Kinase</keyword>
<evidence type="ECO:0000313" key="8">
    <source>
        <dbReference type="EMBL" id="RSL16237.1"/>
    </source>
</evidence>
<evidence type="ECO:0000256" key="7">
    <source>
        <dbReference type="HAMAP-Rule" id="MF_00109"/>
    </source>
</evidence>
<keyword evidence="7" id="KW-0479">Metal-binding</keyword>
<dbReference type="RefSeq" id="WP_125484875.1">
    <property type="nucleotide sequence ID" value="NZ_RSDW01000001.1"/>
</dbReference>
<evidence type="ECO:0000256" key="5">
    <source>
        <dbReference type="ARBA" id="ARBA00022840"/>
    </source>
</evidence>
<comment type="caution">
    <text evidence="7">Lacks conserved residue(s) required for the propagation of feature annotation.</text>
</comment>
<organism evidence="8 9">
    <name type="scientific">Edaphobacter aggregans</name>
    <dbReference type="NCBI Taxonomy" id="570835"/>
    <lineage>
        <taxon>Bacteria</taxon>
        <taxon>Pseudomonadati</taxon>
        <taxon>Acidobacteriota</taxon>
        <taxon>Terriglobia</taxon>
        <taxon>Terriglobales</taxon>
        <taxon>Acidobacteriaceae</taxon>
        <taxon>Edaphobacter</taxon>
    </lineage>
</organism>
<keyword evidence="7" id="KW-0963">Cytoplasm</keyword>
<feature type="binding site" evidence="7">
    <location>
        <position position="147"/>
    </location>
    <ligand>
        <name>ATP</name>
        <dbReference type="ChEBI" id="CHEBI:30616"/>
    </ligand>
</feature>
<comment type="caution">
    <text evidence="8">The sequence shown here is derived from an EMBL/GenBank/DDBJ whole genome shotgun (WGS) entry which is preliminary data.</text>
</comment>
<name>A0A3R9PRH5_9BACT</name>
<keyword evidence="7" id="KW-0460">Magnesium</keyword>
<evidence type="ECO:0000256" key="6">
    <source>
        <dbReference type="ARBA" id="ARBA00023141"/>
    </source>
</evidence>
<dbReference type="EMBL" id="RSDW01000001">
    <property type="protein sequence ID" value="RSL16237.1"/>
    <property type="molecule type" value="Genomic_DNA"/>
</dbReference>
<evidence type="ECO:0000256" key="1">
    <source>
        <dbReference type="ARBA" id="ARBA00022605"/>
    </source>
</evidence>
<gene>
    <name evidence="7" type="primary">aroK</name>
    <name evidence="8" type="ORF">EDE15_1748</name>
</gene>
<evidence type="ECO:0000256" key="4">
    <source>
        <dbReference type="ARBA" id="ARBA00022777"/>
    </source>
</evidence>
<comment type="subunit">
    <text evidence="7">Monomer.</text>
</comment>
<feature type="binding site" evidence="7">
    <location>
        <position position="37"/>
    </location>
    <ligand>
        <name>Mg(2+)</name>
        <dbReference type="ChEBI" id="CHEBI:18420"/>
    </ligand>
</feature>
<dbReference type="GO" id="GO:0005829">
    <property type="term" value="C:cytosol"/>
    <property type="evidence" value="ECO:0007669"/>
    <property type="project" value="TreeGrafter"/>
</dbReference>
<comment type="subcellular location">
    <subcellularLocation>
        <location evidence="7">Cytoplasm</location>
    </subcellularLocation>
</comment>
<dbReference type="HAMAP" id="MF_00109">
    <property type="entry name" value="Shikimate_kinase"/>
    <property type="match status" value="1"/>
</dbReference>
<dbReference type="EC" id="2.7.1.71" evidence="7"/>
<proteinExistence type="inferred from homology"/>
<dbReference type="GO" id="GO:0000287">
    <property type="term" value="F:magnesium ion binding"/>
    <property type="evidence" value="ECO:0007669"/>
    <property type="project" value="UniProtKB-UniRule"/>
</dbReference>